<protein>
    <recommendedName>
        <fullName evidence="4">Lipoprotein</fullName>
    </recommendedName>
</protein>
<proteinExistence type="predicted"/>
<dbReference type="EMBL" id="MFKE01000003">
    <property type="protein sequence ID" value="OGG35905.1"/>
    <property type="molecule type" value="Genomic_DNA"/>
</dbReference>
<feature type="signal peptide" evidence="1">
    <location>
        <begin position="1"/>
        <end position="26"/>
    </location>
</feature>
<dbReference type="AlphaFoldDB" id="A0A1F6BG42"/>
<dbReference type="Proteomes" id="UP000176186">
    <property type="component" value="Unassembled WGS sequence"/>
</dbReference>
<accession>A0A1F6BG42</accession>
<name>A0A1F6BG42_9BACT</name>
<organism evidence="2 3">
    <name type="scientific">Candidatus Gottesmanbacteria bacterium RIFOXYB1_FULL_47_11</name>
    <dbReference type="NCBI Taxonomy" id="1798401"/>
    <lineage>
        <taxon>Bacteria</taxon>
        <taxon>Candidatus Gottesmaniibacteriota</taxon>
    </lineage>
</organism>
<evidence type="ECO:0000256" key="1">
    <source>
        <dbReference type="SAM" id="SignalP"/>
    </source>
</evidence>
<keyword evidence="1" id="KW-0732">Signal</keyword>
<comment type="caution">
    <text evidence="2">The sequence shown here is derived from an EMBL/GenBank/DDBJ whole genome shotgun (WGS) entry which is preliminary data.</text>
</comment>
<gene>
    <name evidence="2" type="ORF">A2363_01500</name>
</gene>
<evidence type="ECO:0000313" key="2">
    <source>
        <dbReference type="EMBL" id="OGG35905.1"/>
    </source>
</evidence>
<evidence type="ECO:0000313" key="3">
    <source>
        <dbReference type="Proteomes" id="UP000176186"/>
    </source>
</evidence>
<dbReference type="PROSITE" id="PS51257">
    <property type="entry name" value="PROKAR_LIPOPROTEIN"/>
    <property type="match status" value="1"/>
</dbReference>
<reference evidence="2 3" key="1">
    <citation type="journal article" date="2016" name="Nat. Commun.">
        <title>Thousands of microbial genomes shed light on interconnected biogeochemical processes in an aquifer system.</title>
        <authorList>
            <person name="Anantharaman K."/>
            <person name="Brown C.T."/>
            <person name="Hug L.A."/>
            <person name="Sharon I."/>
            <person name="Castelle C.J."/>
            <person name="Probst A.J."/>
            <person name="Thomas B.C."/>
            <person name="Singh A."/>
            <person name="Wilkins M.J."/>
            <person name="Karaoz U."/>
            <person name="Brodie E.L."/>
            <person name="Williams K.H."/>
            <person name="Hubbard S.S."/>
            <person name="Banfield J.F."/>
        </authorList>
    </citation>
    <scope>NUCLEOTIDE SEQUENCE [LARGE SCALE GENOMIC DNA]</scope>
</reference>
<sequence>MNALKKYVPLVLVLALLLTSCGTAQKAKEMYDKGQTLYVAYNQGYADALACQTFENQNIEQTMQLTYSYNWTVLQQNENYRKAMNAPAEAAALAPKTTADDGSQVIDWNKVPAAAQPNGMYTSGLAFSVYVVQEAQVIPAPPEVTLKAMDSVTVSNNHKFQCWKDLNADAAAYNTWRRQVEGRVVGDLAEYFNIETMPKELPMFTVTEQPGAAPNTTNPYAPTAQP</sequence>
<feature type="chain" id="PRO_5009523102" description="Lipoprotein" evidence="1">
    <location>
        <begin position="27"/>
        <end position="226"/>
    </location>
</feature>
<evidence type="ECO:0008006" key="4">
    <source>
        <dbReference type="Google" id="ProtNLM"/>
    </source>
</evidence>